<dbReference type="SUPFAM" id="SSF51230">
    <property type="entry name" value="Single hybrid motif"/>
    <property type="match status" value="1"/>
</dbReference>
<evidence type="ECO:0000256" key="1">
    <source>
        <dbReference type="ARBA" id="ARBA00003761"/>
    </source>
</evidence>
<keyword evidence="12" id="KW-1185">Reference proteome</keyword>
<dbReference type="PROSITE" id="PS50968">
    <property type="entry name" value="BIOTINYL_LIPOYL"/>
    <property type="match status" value="1"/>
</dbReference>
<dbReference type="PROSITE" id="PS00188">
    <property type="entry name" value="BIOTIN"/>
    <property type="match status" value="1"/>
</dbReference>
<dbReference type="UniPathway" id="UPA00094"/>
<dbReference type="GO" id="GO:0006633">
    <property type="term" value="P:fatty acid biosynthetic process"/>
    <property type="evidence" value="ECO:0007669"/>
    <property type="project" value="UniProtKB-UniPathway"/>
</dbReference>
<dbReference type="AlphaFoldDB" id="A0A512AWK1"/>
<keyword evidence="7 8" id="KW-0092">Biotin</keyword>
<proteinExistence type="predicted"/>
<evidence type="ECO:0000256" key="5">
    <source>
        <dbReference type="ARBA" id="ARBA00023098"/>
    </source>
</evidence>
<evidence type="ECO:0000256" key="6">
    <source>
        <dbReference type="ARBA" id="ARBA00023160"/>
    </source>
</evidence>
<name>A0A512AWK1_9BACT</name>
<feature type="region of interest" description="Disordered" evidence="9">
    <location>
        <begin position="63"/>
        <end position="87"/>
    </location>
</feature>
<dbReference type="InterPro" id="IPR001882">
    <property type="entry name" value="Biotin_BS"/>
</dbReference>
<dbReference type="InterPro" id="IPR001249">
    <property type="entry name" value="AcCoA_biotinCC"/>
</dbReference>
<evidence type="ECO:0000313" key="12">
    <source>
        <dbReference type="Proteomes" id="UP000321532"/>
    </source>
</evidence>
<dbReference type="Gene3D" id="2.40.50.100">
    <property type="match status" value="1"/>
</dbReference>
<evidence type="ECO:0000256" key="9">
    <source>
        <dbReference type="SAM" id="MobiDB-lite"/>
    </source>
</evidence>
<reference evidence="11 12" key="1">
    <citation type="submission" date="2019-07" db="EMBL/GenBank/DDBJ databases">
        <title>Whole genome shotgun sequence of Adhaeribacter aerolatus NBRC 106133.</title>
        <authorList>
            <person name="Hosoyama A."/>
            <person name="Uohara A."/>
            <person name="Ohji S."/>
            <person name="Ichikawa N."/>
        </authorList>
    </citation>
    <scope>NUCLEOTIDE SEQUENCE [LARGE SCALE GENOMIC DNA]</scope>
    <source>
        <strain evidence="11 12">NBRC 106133</strain>
    </source>
</reference>
<gene>
    <name evidence="11" type="primary">accB</name>
    <name evidence="11" type="ORF">AAE02nite_17560</name>
</gene>
<dbReference type="InterPro" id="IPR000089">
    <property type="entry name" value="Biotin_lipoyl"/>
</dbReference>
<comment type="caution">
    <text evidence="11">The sequence shown here is derived from an EMBL/GenBank/DDBJ whole genome shotgun (WGS) entry which is preliminary data.</text>
</comment>
<dbReference type="InterPro" id="IPR053217">
    <property type="entry name" value="ACC_Biotin_Carrier"/>
</dbReference>
<dbReference type="EMBL" id="BJYS01000010">
    <property type="protein sequence ID" value="GEO04092.1"/>
    <property type="molecule type" value="Genomic_DNA"/>
</dbReference>
<dbReference type="PANTHER" id="PTHR47597:SF1">
    <property type="entry name" value="IS A MEMBER OF THE PF|00364 BIOTIN-REQUIRING ENZYMES FAMILY-RELATED"/>
    <property type="match status" value="1"/>
</dbReference>
<dbReference type="Proteomes" id="UP000321532">
    <property type="component" value="Unassembled WGS sequence"/>
</dbReference>
<dbReference type="GO" id="GO:0003989">
    <property type="term" value="F:acetyl-CoA carboxylase activity"/>
    <property type="evidence" value="ECO:0007669"/>
    <property type="project" value="InterPro"/>
</dbReference>
<comment type="function">
    <text evidence="1 8">This protein is a component of the acetyl coenzyme A carboxylase complex; first, biotin carboxylase catalyzes the carboxylation of the carrier protein and then the transcarboxylase transfers the carboxyl group to form malonyl-CoA.</text>
</comment>
<keyword evidence="6 8" id="KW-0275">Fatty acid biosynthesis</keyword>
<evidence type="ECO:0000256" key="3">
    <source>
        <dbReference type="ARBA" id="ARBA00022516"/>
    </source>
</evidence>
<accession>A0A512AWK1</accession>
<dbReference type="PRINTS" id="PR01071">
    <property type="entry name" value="ACOABIOTINCC"/>
</dbReference>
<protein>
    <recommendedName>
        <fullName evidence="8">Biotin carboxyl carrier protein of acetyl-CoA carboxylase</fullName>
    </recommendedName>
</protein>
<evidence type="ECO:0000256" key="7">
    <source>
        <dbReference type="ARBA" id="ARBA00023267"/>
    </source>
</evidence>
<organism evidence="11 12">
    <name type="scientific">Adhaeribacter aerolatus</name>
    <dbReference type="NCBI Taxonomy" id="670289"/>
    <lineage>
        <taxon>Bacteria</taxon>
        <taxon>Pseudomonadati</taxon>
        <taxon>Bacteroidota</taxon>
        <taxon>Cytophagia</taxon>
        <taxon>Cytophagales</taxon>
        <taxon>Hymenobacteraceae</taxon>
        <taxon>Adhaeribacter</taxon>
    </lineage>
</organism>
<keyword evidence="5 8" id="KW-0443">Lipid metabolism</keyword>
<dbReference type="CDD" id="cd06850">
    <property type="entry name" value="biotinyl_domain"/>
    <property type="match status" value="1"/>
</dbReference>
<dbReference type="PANTHER" id="PTHR47597">
    <property type="entry name" value="IS A MEMBER OF THE PF|00364 BIOTIN-REQUIRING ENZYMES FAMILY-RELATED"/>
    <property type="match status" value="1"/>
</dbReference>
<dbReference type="Pfam" id="PF00364">
    <property type="entry name" value="Biotin_lipoyl"/>
    <property type="match status" value="1"/>
</dbReference>
<dbReference type="FunFam" id="2.40.50.100:FF:000003">
    <property type="entry name" value="Acetyl-CoA carboxylase biotin carboxyl carrier protein"/>
    <property type="match status" value="1"/>
</dbReference>
<keyword evidence="3 8" id="KW-0444">Lipid biosynthesis</keyword>
<evidence type="ECO:0000313" key="11">
    <source>
        <dbReference type="EMBL" id="GEO04092.1"/>
    </source>
</evidence>
<dbReference type="RefSeq" id="WP_146897307.1">
    <property type="nucleotide sequence ID" value="NZ_BJYS01000010.1"/>
</dbReference>
<dbReference type="NCBIfam" id="TIGR00531">
    <property type="entry name" value="BCCP"/>
    <property type="match status" value="1"/>
</dbReference>
<feature type="domain" description="Lipoyl-binding" evidence="10">
    <location>
        <begin position="90"/>
        <end position="166"/>
    </location>
</feature>
<evidence type="ECO:0000256" key="8">
    <source>
        <dbReference type="RuleBase" id="RU364072"/>
    </source>
</evidence>
<evidence type="ECO:0000256" key="4">
    <source>
        <dbReference type="ARBA" id="ARBA00022832"/>
    </source>
</evidence>
<evidence type="ECO:0000256" key="2">
    <source>
        <dbReference type="ARBA" id="ARBA00005194"/>
    </source>
</evidence>
<evidence type="ECO:0000259" key="10">
    <source>
        <dbReference type="PROSITE" id="PS50968"/>
    </source>
</evidence>
<sequence length="168" mass="18137">MKPKELQELIDFIAKSGLNKVDIETEDFKLSVKRDADTPKIRYVSEAPSAPAPTPLPQAAPALNMPSDPASIIAPPVGPKSGSNTDESRYVTIKAPMIGTLYRSSTPDSPAFVNVGDEIKKGQVICIIEAMKLFNEIEAEVSGKVVKILVENASPVEYDQPLFLVDPS</sequence>
<keyword evidence="4 8" id="KW-0276">Fatty acid metabolism</keyword>
<dbReference type="OrthoDB" id="9811735at2"/>
<comment type="pathway">
    <text evidence="2 8">Lipid metabolism; fatty acid biosynthesis.</text>
</comment>
<dbReference type="GO" id="GO:0009317">
    <property type="term" value="C:acetyl-CoA carboxylase complex"/>
    <property type="evidence" value="ECO:0007669"/>
    <property type="project" value="InterPro"/>
</dbReference>
<dbReference type="InterPro" id="IPR011053">
    <property type="entry name" value="Single_hybrid_motif"/>
</dbReference>